<accession>A0ABW6K8W1</accession>
<evidence type="ECO:0000313" key="2">
    <source>
        <dbReference type="Proteomes" id="UP001601059"/>
    </source>
</evidence>
<gene>
    <name evidence="1" type="ORF">ACFYKX_02005</name>
</gene>
<protein>
    <submittedName>
        <fullName evidence="1">Uncharacterized protein</fullName>
    </submittedName>
</protein>
<dbReference type="RefSeq" id="WP_389357547.1">
    <property type="nucleotide sequence ID" value="NZ_JBIACK010000001.1"/>
</dbReference>
<comment type="caution">
    <text evidence="1">The sequence shown here is derived from an EMBL/GenBank/DDBJ whole genome shotgun (WGS) entry which is preliminary data.</text>
</comment>
<keyword evidence="2" id="KW-1185">Reference proteome</keyword>
<dbReference type="Proteomes" id="UP001601059">
    <property type="component" value="Unassembled WGS sequence"/>
</dbReference>
<name>A0ABW6K8W1_9BACI</name>
<organism evidence="1 2">
    <name type="scientific">Cytobacillus spartinae</name>
    <dbReference type="NCBI Taxonomy" id="3299023"/>
    <lineage>
        <taxon>Bacteria</taxon>
        <taxon>Bacillati</taxon>
        <taxon>Bacillota</taxon>
        <taxon>Bacilli</taxon>
        <taxon>Bacillales</taxon>
        <taxon>Bacillaceae</taxon>
        <taxon>Cytobacillus</taxon>
    </lineage>
</organism>
<evidence type="ECO:0000313" key="1">
    <source>
        <dbReference type="EMBL" id="MFE8699390.1"/>
    </source>
</evidence>
<sequence>MEIANQPSFYFTLEDQNGNTEVTGNFTGKYILESGDDLRFKAILALLNSIDRANFNNTGHQDLFSQYIKEIEETLNEMKQHERFQGKTNG</sequence>
<dbReference type="EMBL" id="JBIACK010000001">
    <property type="protein sequence ID" value="MFE8699390.1"/>
    <property type="molecule type" value="Genomic_DNA"/>
</dbReference>
<proteinExistence type="predicted"/>
<reference evidence="1 2" key="1">
    <citation type="submission" date="2024-08" db="EMBL/GenBank/DDBJ databases">
        <title>Two novel Cytobacillus novel species.</title>
        <authorList>
            <person name="Liu G."/>
        </authorList>
    </citation>
    <scope>NUCLEOTIDE SEQUENCE [LARGE SCALE GENOMIC DNA]</scope>
    <source>
        <strain evidence="1 2">FJAT-54145</strain>
    </source>
</reference>